<sequence length="63" mass="7382">MRNRNKSRIRARVEHVFAVVKRLWGFSKVRYRGLDKNANRSFVVLGLANLYLITDPSTHLIAR</sequence>
<dbReference type="KEGG" id="aprs:BI364_11000"/>
<evidence type="ECO:0000313" key="3">
    <source>
        <dbReference type="Proteomes" id="UP000095401"/>
    </source>
</evidence>
<evidence type="ECO:0000259" key="1">
    <source>
        <dbReference type="Pfam" id="PF01609"/>
    </source>
</evidence>
<organism evidence="2 3">
    <name type="scientific">Acidihalobacter yilgarnensis</name>
    <dbReference type="NCBI Taxonomy" id="2819280"/>
    <lineage>
        <taxon>Bacteria</taxon>
        <taxon>Pseudomonadati</taxon>
        <taxon>Pseudomonadota</taxon>
        <taxon>Gammaproteobacteria</taxon>
        <taxon>Chromatiales</taxon>
        <taxon>Ectothiorhodospiraceae</taxon>
        <taxon>Acidihalobacter</taxon>
    </lineage>
</organism>
<dbReference type="Proteomes" id="UP000095401">
    <property type="component" value="Chromosome"/>
</dbReference>
<proteinExistence type="predicted"/>
<name>A0A1D8IPS1_9GAMM</name>
<feature type="domain" description="Transposase IS4-like" evidence="1">
    <location>
        <begin position="4"/>
        <end position="50"/>
    </location>
</feature>
<accession>A0A1D8IPS1</accession>
<protein>
    <recommendedName>
        <fullName evidence="1">Transposase IS4-like domain-containing protein</fullName>
    </recommendedName>
</protein>
<gene>
    <name evidence="2" type="ORF">BI364_11000</name>
</gene>
<evidence type="ECO:0000313" key="2">
    <source>
        <dbReference type="EMBL" id="AOU98415.1"/>
    </source>
</evidence>
<dbReference type="EMBL" id="CP017415">
    <property type="protein sequence ID" value="AOU98415.1"/>
    <property type="molecule type" value="Genomic_DNA"/>
</dbReference>
<keyword evidence="3" id="KW-1185">Reference proteome</keyword>
<dbReference type="Pfam" id="PF01609">
    <property type="entry name" value="DDE_Tnp_1"/>
    <property type="match status" value="1"/>
</dbReference>
<dbReference type="GO" id="GO:0004803">
    <property type="term" value="F:transposase activity"/>
    <property type="evidence" value="ECO:0007669"/>
    <property type="project" value="InterPro"/>
</dbReference>
<dbReference type="InterPro" id="IPR002559">
    <property type="entry name" value="Transposase_11"/>
</dbReference>
<dbReference type="GO" id="GO:0006313">
    <property type="term" value="P:DNA transposition"/>
    <property type="evidence" value="ECO:0007669"/>
    <property type="project" value="InterPro"/>
</dbReference>
<reference evidence="3" key="1">
    <citation type="submission" date="2016-09" db="EMBL/GenBank/DDBJ databases">
        <title>Acidihalobacter prosperus F5.</title>
        <authorList>
            <person name="Khaleque H.N."/>
            <person name="Ramsay J.P."/>
            <person name="Kaksonen A.H."/>
            <person name="Boxall N.J."/>
            <person name="Watkin E.L.J."/>
        </authorList>
    </citation>
    <scope>NUCLEOTIDE SEQUENCE [LARGE SCALE GENOMIC DNA]</scope>
    <source>
        <strain evidence="3">F5</strain>
    </source>
</reference>
<dbReference type="GO" id="GO:0003677">
    <property type="term" value="F:DNA binding"/>
    <property type="evidence" value="ECO:0007669"/>
    <property type="project" value="InterPro"/>
</dbReference>
<dbReference type="AlphaFoldDB" id="A0A1D8IPS1"/>